<evidence type="ECO:0000313" key="6">
    <source>
        <dbReference type="EMBL" id="BBL72777.1"/>
    </source>
</evidence>
<dbReference type="GO" id="GO:0003676">
    <property type="term" value="F:nucleic acid binding"/>
    <property type="evidence" value="ECO:0007669"/>
    <property type="project" value="InterPro"/>
</dbReference>
<dbReference type="GO" id="GO:0004519">
    <property type="term" value="F:endonuclease activity"/>
    <property type="evidence" value="ECO:0007669"/>
    <property type="project" value="UniProtKB-KW"/>
</dbReference>
<feature type="region of interest" description="Disordered" evidence="3">
    <location>
        <begin position="281"/>
        <end position="301"/>
    </location>
</feature>
<dbReference type="InterPro" id="IPR040255">
    <property type="entry name" value="Non-specific_endonuclease"/>
</dbReference>
<dbReference type="InterPro" id="IPR001604">
    <property type="entry name" value="Endo_G_ENPP1-like_dom"/>
</dbReference>
<dbReference type="SMART" id="SM00892">
    <property type="entry name" value="Endonuclease_NS"/>
    <property type="match status" value="1"/>
</dbReference>
<evidence type="ECO:0000256" key="2">
    <source>
        <dbReference type="PIRSR" id="PIRSR640255-2"/>
    </source>
</evidence>
<evidence type="ECO:0000259" key="4">
    <source>
        <dbReference type="SMART" id="SM00477"/>
    </source>
</evidence>
<feature type="active site" description="Proton acceptor" evidence="1">
    <location>
        <position position="124"/>
    </location>
</feature>
<keyword evidence="7" id="KW-1185">Reference proteome</keyword>
<evidence type="ECO:0000259" key="5">
    <source>
        <dbReference type="SMART" id="SM00892"/>
    </source>
</evidence>
<dbReference type="KEGG" id="moz:MoryE10_33830"/>
<name>A0A8D4VUA3_9GAMM</name>
<dbReference type="GO" id="GO:0046872">
    <property type="term" value="F:metal ion binding"/>
    <property type="evidence" value="ECO:0007669"/>
    <property type="project" value="UniProtKB-KW"/>
</dbReference>
<gene>
    <name evidence="6" type="primary">nucA</name>
    <name evidence="6" type="ORF">MoryE10_33830</name>
</gene>
<keyword evidence="6" id="KW-0540">Nuclease</keyword>
<evidence type="ECO:0000313" key="7">
    <source>
        <dbReference type="Proteomes" id="UP000824988"/>
    </source>
</evidence>
<feature type="domain" description="ENPP1-3/EXOG-like endonuclease/phosphodiesterase" evidence="4">
    <location>
        <begin position="63"/>
        <end position="261"/>
    </location>
</feature>
<accession>A0A8D4VUA3</accession>
<dbReference type="GO" id="GO:0016787">
    <property type="term" value="F:hydrolase activity"/>
    <property type="evidence" value="ECO:0007669"/>
    <property type="project" value="InterPro"/>
</dbReference>
<evidence type="ECO:0000256" key="3">
    <source>
        <dbReference type="SAM" id="MobiDB-lite"/>
    </source>
</evidence>
<feature type="domain" description="DNA/RNA non-specific endonuclease/pyrophosphatase/phosphodiesterase" evidence="5">
    <location>
        <begin position="62"/>
        <end position="261"/>
    </location>
</feature>
<dbReference type="PANTHER" id="PTHR13966:SF5">
    <property type="entry name" value="ENDONUCLEASE G, MITOCHONDRIAL"/>
    <property type="match status" value="1"/>
</dbReference>
<protein>
    <submittedName>
        <fullName evidence="6">Endonuclease</fullName>
    </submittedName>
</protein>
<dbReference type="SMART" id="SM00477">
    <property type="entry name" value="NUC"/>
    <property type="match status" value="1"/>
</dbReference>
<evidence type="ECO:0000256" key="1">
    <source>
        <dbReference type="PIRSR" id="PIRSR640255-1"/>
    </source>
</evidence>
<feature type="binding site" evidence="2">
    <location>
        <position position="157"/>
    </location>
    <ligand>
        <name>Mg(2+)</name>
        <dbReference type="ChEBI" id="CHEBI:18420"/>
        <note>catalytic</note>
    </ligand>
</feature>
<keyword evidence="6" id="KW-0255">Endonuclease</keyword>
<dbReference type="PANTHER" id="PTHR13966">
    <property type="entry name" value="ENDONUCLEASE RELATED"/>
    <property type="match status" value="1"/>
</dbReference>
<reference evidence="6" key="1">
    <citation type="submission" date="2019-06" db="EMBL/GenBank/DDBJ databases">
        <title>Complete genome sequence of Methylogaea oryzae strain JCM16910.</title>
        <authorList>
            <person name="Asakawa S."/>
        </authorList>
    </citation>
    <scope>NUCLEOTIDE SEQUENCE</scope>
    <source>
        <strain evidence="6">E10</strain>
    </source>
</reference>
<keyword evidence="2" id="KW-0479">Metal-binding</keyword>
<dbReference type="EMBL" id="AP019782">
    <property type="protein sequence ID" value="BBL72777.1"/>
    <property type="molecule type" value="Genomic_DNA"/>
</dbReference>
<organism evidence="6 7">
    <name type="scientific">Methylogaea oryzae</name>
    <dbReference type="NCBI Taxonomy" id="1295382"/>
    <lineage>
        <taxon>Bacteria</taxon>
        <taxon>Pseudomonadati</taxon>
        <taxon>Pseudomonadota</taxon>
        <taxon>Gammaproteobacteria</taxon>
        <taxon>Methylococcales</taxon>
        <taxon>Methylococcaceae</taxon>
        <taxon>Methylogaea</taxon>
    </lineage>
</organism>
<sequence length="301" mass="34674">MQLLSALSAVLRRRPSLLLLLAVVAGGWYGYEVLLARPSLVYLGEPKIQNWLQPLTWNHTLRNRNFLVGYSELRGNPLWVSYRLTPPPATHRNLRRPGSFRTDWRNLSFVSHSDYRDSGYDRGHMAPNHAIAVLYGRNAQLETFLMTNVSPQKPDLNRRLWERLEEAELDRFAHQQGMVWVLSGPIFDDRIERLASARRVEIPDAFYKIYAAPQTNQAPLLLAFVIPQQVRGDEPLERYVTSVDKVEELTGLDFFPQLPEDVARQIEAVSDINAWELEPISQQPSRYSGHKRLESGSKRPH</sequence>
<dbReference type="AlphaFoldDB" id="A0A8D4VUA3"/>
<proteinExistence type="predicted"/>
<dbReference type="InterPro" id="IPR020821">
    <property type="entry name" value="ENPP1-3/EXOG-like_nuc-like"/>
</dbReference>
<feature type="compositionally biased region" description="Basic and acidic residues" evidence="3">
    <location>
        <begin position="291"/>
        <end position="301"/>
    </location>
</feature>
<dbReference type="Pfam" id="PF01223">
    <property type="entry name" value="Endonuclease_NS"/>
    <property type="match status" value="1"/>
</dbReference>
<keyword evidence="6" id="KW-0378">Hydrolase</keyword>
<dbReference type="Proteomes" id="UP000824988">
    <property type="component" value="Chromosome"/>
</dbReference>